<dbReference type="AlphaFoldDB" id="A0A4R1FQ77"/>
<accession>A0A4R1FQ77</accession>
<proteinExistence type="predicted"/>
<evidence type="ECO:0000259" key="3">
    <source>
        <dbReference type="PROSITE" id="PS50206"/>
    </source>
</evidence>
<evidence type="ECO:0000313" key="5">
    <source>
        <dbReference type="Proteomes" id="UP000294856"/>
    </source>
</evidence>
<dbReference type="Pfam" id="PF00291">
    <property type="entry name" value="PALP"/>
    <property type="match status" value="1"/>
</dbReference>
<evidence type="ECO:0000256" key="2">
    <source>
        <dbReference type="ARBA" id="ARBA00022898"/>
    </source>
</evidence>
<organism evidence="4 5">
    <name type="scientific">Nocardia alba</name>
    <dbReference type="NCBI Taxonomy" id="225051"/>
    <lineage>
        <taxon>Bacteria</taxon>
        <taxon>Bacillati</taxon>
        <taxon>Actinomycetota</taxon>
        <taxon>Actinomycetes</taxon>
        <taxon>Mycobacteriales</taxon>
        <taxon>Nocardiaceae</taxon>
        <taxon>Nocardia</taxon>
    </lineage>
</organism>
<dbReference type="InterPro" id="IPR001763">
    <property type="entry name" value="Rhodanese-like_dom"/>
</dbReference>
<comment type="cofactor">
    <cofactor evidence="1">
        <name>pyridoxal 5'-phosphate</name>
        <dbReference type="ChEBI" id="CHEBI:597326"/>
    </cofactor>
</comment>
<dbReference type="CDD" id="cd00158">
    <property type="entry name" value="RHOD"/>
    <property type="match status" value="1"/>
</dbReference>
<feature type="domain" description="Rhodanese" evidence="3">
    <location>
        <begin position="345"/>
        <end position="435"/>
    </location>
</feature>
<dbReference type="GO" id="GO:1901605">
    <property type="term" value="P:alpha-amino acid metabolic process"/>
    <property type="evidence" value="ECO:0007669"/>
    <property type="project" value="UniProtKB-ARBA"/>
</dbReference>
<keyword evidence="5" id="KW-1185">Reference proteome</keyword>
<dbReference type="RefSeq" id="WP_067445898.1">
    <property type="nucleotide sequence ID" value="NZ_SMFR01000002.1"/>
</dbReference>
<dbReference type="OrthoDB" id="9805733at2"/>
<evidence type="ECO:0000313" key="4">
    <source>
        <dbReference type="EMBL" id="TCJ97027.1"/>
    </source>
</evidence>
<dbReference type="InterPro" id="IPR001307">
    <property type="entry name" value="Thiosulphate_STrfase_CS"/>
</dbReference>
<dbReference type="Pfam" id="PF00581">
    <property type="entry name" value="Rhodanese"/>
    <property type="match status" value="1"/>
</dbReference>
<dbReference type="Gene3D" id="3.40.250.10">
    <property type="entry name" value="Rhodanese-like domain"/>
    <property type="match status" value="1"/>
</dbReference>
<keyword evidence="2" id="KW-0663">Pyridoxal phosphate</keyword>
<dbReference type="PROSITE" id="PS50206">
    <property type="entry name" value="RHODANESE_3"/>
    <property type="match status" value="1"/>
</dbReference>
<protein>
    <submittedName>
        <fullName evidence="4">Cysteine synthase B</fullName>
    </submittedName>
</protein>
<dbReference type="STRING" id="1210063.GCA_001612665_00722"/>
<dbReference type="EMBL" id="SMFR01000002">
    <property type="protein sequence ID" value="TCJ97027.1"/>
    <property type="molecule type" value="Genomic_DNA"/>
</dbReference>
<dbReference type="InterPro" id="IPR036052">
    <property type="entry name" value="TrpB-like_PALP_sf"/>
</dbReference>
<comment type="caution">
    <text evidence="4">The sequence shown here is derived from an EMBL/GenBank/DDBJ whole genome shotgun (WGS) entry which is preliminary data.</text>
</comment>
<dbReference type="GO" id="GO:0004792">
    <property type="term" value="F:thiosulfate-cyanide sulfurtransferase activity"/>
    <property type="evidence" value="ECO:0007669"/>
    <property type="project" value="InterPro"/>
</dbReference>
<dbReference type="PANTHER" id="PTHR10314">
    <property type="entry name" value="CYSTATHIONINE BETA-SYNTHASE"/>
    <property type="match status" value="1"/>
</dbReference>
<dbReference type="SUPFAM" id="SSF53686">
    <property type="entry name" value="Tryptophan synthase beta subunit-like PLP-dependent enzymes"/>
    <property type="match status" value="1"/>
</dbReference>
<dbReference type="SUPFAM" id="SSF52821">
    <property type="entry name" value="Rhodanese/Cell cycle control phosphatase"/>
    <property type="match status" value="1"/>
</dbReference>
<dbReference type="Proteomes" id="UP000294856">
    <property type="component" value="Unassembled WGS sequence"/>
</dbReference>
<dbReference type="SMART" id="SM00450">
    <property type="entry name" value="RHOD"/>
    <property type="match status" value="1"/>
</dbReference>
<dbReference type="InterPro" id="IPR050214">
    <property type="entry name" value="Cys_Synth/Cystath_Beta-Synth"/>
</dbReference>
<name>A0A4R1FQ77_9NOCA</name>
<evidence type="ECO:0000256" key="1">
    <source>
        <dbReference type="ARBA" id="ARBA00001933"/>
    </source>
</evidence>
<dbReference type="InterPro" id="IPR036873">
    <property type="entry name" value="Rhodanese-like_dom_sf"/>
</dbReference>
<gene>
    <name evidence="4" type="ORF">DFR71_3062</name>
</gene>
<sequence length="437" mass="47028">MVYAHITELIGNTPLLRLDPAVHGLPDVDLYAKLESHNPFGSVKDRVAWAMIREDLARIRAGEQSFIEASSGNTAKALRVLGALHGIPLRAVTNRIRVSEVRQLLQLLGTEIVELPGLSECPDPHAADDVSAVIEQTIGQAPDRWFHPSQYTNERNIAAHHDGTGTEIATDLADAGIDHLDYLIGGLGTTGSTRGTATALLAHHPDLRTIGVVSDRFDFIPGIRSEREMWDVGLFRPDFYDEIVTVDSAAAIEATLDLMRGYGVLAGPTSGAGYCAALRTLAAAPRPEGRALVAVLIVCDRIEPYLSYLSTRRPDLFGKPTVPAPPSPDDTAPTLSPAELAELDRTGRPTVVDTRGAMAYRVGHVPGALNIRDDQLDEMLTQGVPFPRSRPLVFVCPVGETSLRFAAVAHRAGYQAFSLAGGIVAWRDAGYAMERGG</sequence>
<dbReference type="InterPro" id="IPR001926">
    <property type="entry name" value="TrpB-like_PALP"/>
</dbReference>
<dbReference type="Gene3D" id="3.40.50.1100">
    <property type="match status" value="2"/>
</dbReference>
<reference evidence="4 5" key="1">
    <citation type="submission" date="2019-03" db="EMBL/GenBank/DDBJ databases">
        <title>Genomic Encyclopedia of Type Strains, Phase IV (KMG-IV): sequencing the most valuable type-strain genomes for metagenomic binning, comparative biology and taxonomic classification.</title>
        <authorList>
            <person name="Goeker M."/>
        </authorList>
    </citation>
    <scope>NUCLEOTIDE SEQUENCE [LARGE SCALE GENOMIC DNA]</scope>
    <source>
        <strain evidence="4 5">DSM 44684</strain>
    </source>
</reference>
<dbReference type="PROSITE" id="PS00380">
    <property type="entry name" value="RHODANESE_1"/>
    <property type="match status" value="1"/>
</dbReference>